<dbReference type="PANTHER" id="PTHR32208:SF21">
    <property type="entry name" value="LOW QUALITY PROTEIN: ALDEHYDE OXIDASE GLOX-LIKE"/>
    <property type="match status" value="1"/>
</dbReference>
<keyword evidence="3" id="KW-0472">Membrane</keyword>
<protein>
    <submittedName>
        <fullName evidence="7">Copper radical oxidase variant A</fullName>
    </submittedName>
</protein>
<dbReference type="InterPro" id="IPR015202">
    <property type="entry name" value="GO-like_E_set"/>
</dbReference>
<dbReference type="Gene3D" id="2.60.40.10">
    <property type="entry name" value="Immunoglobulins"/>
    <property type="match status" value="1"/>
</dbReference>
<dbReference type="InterPro" id="IPR011043">
    <property type="entry name" value="Gal_Oxase/kelch_b-propeller"/>
</dbReference>
<keyword evidence="3" id="KW-0812">Transmembrane</keyword>
<dbReference type="Proteomes" id="UP000759537">
    <property type="component" value="Unassembled WGS sequence"/>
</dbReference>
<keyword evidence="3" id="KW-1133">Transmembrane helix</keyword>
<dbReference type="InterPro" id="IPR013783">
    <property type="entry name" value="Ig-like_fold"/>
</dbReference>
<organism evidence="7 8">
    <name type="scientific">Russula ochroleuca</name>
    <dbReference type="NCBI Taxonomy" id="152965"/>
    <lineage>
        <taxon>Eukaryota</taxon>
        <taxon>Fungi</taxon>
        <taxon>Dikarya</taxon>
        <taxon>Basidiomycota</taxon>
        <taxon>Agaricomycotina</taxon>
        <taxon>Agaricomycetes</taxon>
        <taxon>Russulales</taxon>
        <taxon>Russulaceae</taxon>
        <taxon>Russula</taxon>
    </lineage>
</organism>
<reference evidence="7" key="1">
    <citation type="submission" date="2019-10" db="EMBL/GenBank/DDBJ databases">
        <authorList>
            <consortium name="DOE Joint Genome Institute"/>
            <person name="Kuo A."/>
            <person name="Miyauchi S."/>
            <person name="Kiss E."/>
            <person name="Drula E."/>
            <person name="Kohler A."/>
            <person name="Sanchez-Garcia M."/>
            <person name="Andreopoulos B."/>
            <person name="Barry K.W."/>
            <person name="Bonito G."/>
            <person name="Buee M."/>
            <person name="Carver A."/>
            <person name="Chen C."/>
            <person name="Cichocki N."/>
            <person name="Clum A."/>
            <person name="Culley D."/>
            <person name="Crous P.W."/>
            <person name="Fauchery L."/>
            <person name="Girlanda M."/>
            <person name="Hayes R."/>
            <person name="Keri Z."/>
            <person name="LaButti K."/>
            <person name="Lipzen A."/>
            <person name="Lombard V."/>
            <person name="Magnuson J."/>
            <person name="Maillard F."/>
            <person name="Morin E."/>
            <person name="Murat C."/>
            <person name="Nolan M."/>
            <person name="Ohm R."/>
            <person name="Pangilinan J."/>
            <person name="Pereira M."/>
            <person name="Perotto S."/>
            <person name="Peter M."/>
            <person name="Riley R."/>
            <person name="Sitrit Y."/>
            <person name="Stielow B."/>
            <person name="Szollosi G."/>
            <person name="Zifcakova L."/>
            <person name="Stursova M."/>
            <person name="Spatafora J.W."/>
            <person name="Tedersoo L."/>
            <person name="Vaario L.-M."/>
            <person name="Yamada A."/>
            <person name="Yan M."/>
            <person name="Wang P."/>
            <person name="Xu J."/>
            <person name="Bruns T."/>
            <person name="Baldrian P."/>
            <person name="Vilgalys R."/>
            <person name="Henrissat B."/>
            <person name="Grigoriev I.V."/>
            <person name="Hibbett D."/>
            <person name="Nagy L.G."/>
            <person name="Martin F.M."/>
        </authorList>
    </citation>
    <scope>NUCLEOTIDE SEQUENCE</scope>
    <source>
        <strain evidence="7">Prilba</strain>
    </source>
</reference>
<dbReference type="CDD" id="cd02851">
    <property type="entry name" value="E_set_GO_C"/>
    <property type="match status" value="1"/>
</dbReference>
<keyword evidence="8" id="KW-1185">Reference proteome</keyword>
<dbReference type="Gene3D" id="2.130.10.80">
    <property type="entry name" value="Galactose oxidase/kelch, beta-propeller"/>
    <property type="match status" value="1"/>
</dbReference>
<dbReference type="EMBL" id="WHVB01000004">
    <property type="protein sequence ID" value="KAF8483366.1"/>
    <property type="molecule type" value="Genomic_DNA"/>
</dbReference>
<proteinExistence type="predicted"/>
<sequence>MILHSLLALSAAVTPVIAGLAGSFQTAGDTQVSAMMMFVVSPDKVYILDKVEGNARQINGHSQYASIWDIPTRSATPIDVETNAFCAAGMHLPNGSYALFGGNTAVGPGGGNTDPGSTTTYDPTYKDYDGTRAIRIFNSCDENTPCSFVDNSTQLEKRRWYPAAEPLANGTVVIIGGFVAGGYINRNYPNTDPAYEGGAAEPTYEFYPPTSQAPQVMDFMVKTSGLNSYALTYLMPSGKMFVQANFSTILWDPNLNIETPLPDMPGQIIRVYPASGANAMLPLTPSNNYTPTILFCGGQYMDDYDWGNYSYPFADTWTLPASSDCHRITPEPTDGSSPAYVQDDNLPIGRTMGQFIALPDGTLLVINGGQNGTAGYAQSTLTVAPGAMPFGESLATGPVGQPAIYNPNAPAGSRWSTANLGSSNIPRLYHSSALLLPDGSVMVAGSNPNIDVNLTTIYPTTYTAEYFYPPYFAATRPVPQNIPETLSYGGNYFDITIPPTSYSGAANDAADNTTIWLIRPGFTTHAMNMGQRILELNHTYTVESNGTITLHTAQLPANPNLFQPGPAMLFVTINGIPSNGTFVIIGNGQFGDQPTSAVSVLPTSVRVSSASGSAPSGSSNSGSDGSSSHTGLIIGAVVAGIAAVGVVGAVFGVCLARRRRSAAVAGSGQTYPASGGGLGGFAGREMRSSDSSAFVPFRQSNQSDAALMHSPYRDQFEPRASSQFAQSAEFDPYRDAYLPHSSTPR</sequence>
<evidence type="ECO:0000256" key="3">
    <source>
        <dbReference type="SAM" id="Phobius"/>
    </source>
</evidence>
<feature type="chain" id="PRO_5040513557" evidence="4">
    <location>
        <begin position="19"/>
        <end position="745"/>
    </location>
</feature>
<comment type="caution">
    <text evidence="7">The sequence shown here is derived from an EMBL/GenBank/DDBJ whole genome shotgun (WGS) entry which is preliminary data.</text>
</comment>
<dbReference type="Pfam" id="PF07250">
    <property type="entry name" value="Glyoxal_oxid_N"/>
    <property type="match status" value="1"/>
</dbReference>
<reference evidence="7" key="2">
    <citation type="journal article" date="2020" name="Nat. Commun.">
        <title>Large-scale genome sequencing of mycorrhizal fungi provides insights into the early evolution of symbiotic traits.</title>
        <authorList>
            <person name="Miyauchi S."/>
            <person name="Kiss E."/>
            <person name="Kuo A."/>
            <person name="Drula E."/>
            <person name="Kohler A."/>
            <person name="Sanchez-Garcia M."/>
            <person name="Morin E."/>
            <person name="Andreopoulos B."/>
            <person name="Barry K.W."/>
            <person name="Bonito G."/>
            <person name="Buee M."/>
            <person name="Carver A."/>
            <person name="Chen C."/>
            <person name="Cichocki N."/>
            <person name="Clum A."/>
            <person name="Culley D."/>
            <person name="Crous P.W."/>
            <person name="Fauchery L."/>
            <person name="Girlanda M."/>
            <person name="Hayes R.D."/>
            <person name="Keri Z."/>
            <person name="LaButti K."/>
            <person name="Lipzen A."/>
            <person name="Lombard V."/>
            <person name="Magnuson J."/>
            <person name="Maillard F."/>
            <person name="Murat C."/>
            <person name="Nolan M."/>
            <person name="Ohm R.A."/>
            <person name="Pangilinan J."/>
            <person name="Pereira M.F."/>
            <person name="Perotto S."/>
            <person name="Peter M."/>
            <person name="Pfister S."/>
            <person name="Riley R."/>
            <person name="Sitrit Y."/>
            <person name="Stielow J.B."/>
            <person name="Szollosi G."/>
            <person name="Zifcakova L."/>
            <person name="Stursova M."/>
            <person name="Spatafora J.W."/>
            <person name="Tedersoo L."/>
            <person name="Vaario L.M."/>
            <person name="Yamada A."/>
            <person name="Yan M."/>
            <person name="Wang P."/>
            <person name="Xu J."/>
            <person name="Bruns T."/>
            <person name="Baldrian P."/>
            <person name="Vilgalys R."/>
            <person name="Dunand C."/>
            <person name="Henrissat B."/>
            <person name="Grigoriev I.V."/>
            <person name="Hibbett D."/>
            <person name="Nagy L.G."/>
            <person name="Martin F.M."/>
        </authorList>
    </citation>
    <scope>NUCLEOTIDE SEQUENCE</scope>
    <source>
        <strain evidence="7">Prilba</strain>
    </source>
</reference>
<dbReference type="OrthoDB" id="2019572at2759"/>
<dbReference type="InterPro" id="IPR014756">
    <property type="entry name" value="Ig_E-set"/>
</dbReference>
<feature type="region of interest" description="Disordered" evidence="2">
    <location>
        <begin position="716"/>
        <end position="745"/>
    </location>
</feature>
<dbReference type="SUPFAM" id="SSF81296">
    <property type="entry name" value="E set domains"/>
    <property type="match status" value="1"/>
</dbReference>
<feature type="signal peptide" evidence="4">
    <location>
        <begin position="1"/>
        <end position="18"/>
    </location>
</feature>
<evidence type="ECO:0000259" key="5">
    <source>
        <dbReference type="Pfam" id="PF07250"/>
    </source>
</evidence>
<evidence type="ECO:0000313" key="8">
    <source>
        <dbReference type="Proteomes" id="UP000759537"/>
    </source>
</evidence>
<dbReference type="SUPFAM" id="SSF50965">
    <property type="entry name" value="Galactose oxidase, central domain"/>
    <property type="match status" value="1"/>
</dbReference>
<dbReference type="Pfam" id="PF09118">
    <property type="entry name" value="GO-like_E_set"/>
    <property type="match status" value="1"/>
</dbReference>
<gene>
    <name evidence="7" type="ORF">DFH94DRAFT_689858</name>
</gene>
<feature type="domain" description="Glyoxal oxidase N-terminal" evidence="5">
    <location>
        <begin position="196"/>
        <end position="471"/>
    </location>
</feature>
<feature type="domain" description="Galactose oxidase-like Early set" evidence="6">
    <location>
        <begin position="476"/>
        <end position="584"/>
    </location>
</feature>
<name>A0A9P5TBT5_9AGAM</name>
<evidence type="ECO:0000256" key="4">
    <source>
        <dbReference type="SAM" id="SignalP"/>
    </source>
</evidence>
<evidence type="ECO:0000256" key="1">
    <source>
        <dbReference type="ARBA" id="ARBA00022729"/>
    </source>
</evidence>
<dbReference type="InterPro" id="IPR037293">
    <property type="entry name" value="Gal_Oxidase_central_sf"/>
</dbReference>
<dbReference type="PANTHER" id="PTHR32208">
    <property type="entry name" value="SECRETED PROTEIN-RELATED"/>
    <property type="match status" value="1"/>
</dbReference>
<evidence type="ECO:0000256" key="2">
    <source>
        <dbReference type="SAM" id="MobiDB-lite"/>
    </source>
</evidence>
<evidence type="ECO:0000259" key="6">
    <source>
        <dbReference type="Pfam" id="PF09118"/>
    </source>
</evidence>
<keyword evidence="1 4" id="KW-0732">Signal</keyword>
<evidence type="ECO:0000313" key="7">
    <source>
        <dbReference type="EMBL" id="KAF8483366.1"/>
    </source>
</evidence>
<feature type="transmembrane region" description="Helical" evidence="3">
    <location>
        <begin position="632"/>
        <end position="656"/>
    </location>
</feature>
<accession>A0A9P5TBT5</accession>
<dbReference type="InterPro" id="IPR009880">
    <property type="entry name" value="Glyoxal_oxidase_N"/>
</dbReference>
<dbReference type="AlphaFoldDB" id="A0A9P5TBT5"/>